<evidence type="ECO:0000256" key="1">
    <source>
        <dbReference type="SAM" id="MobiDB-lite"/>
    </source>
</evidence>
<feature type="compositionally biased region" description="Polar residues" evidence="1">
    <location>
        <begin position="99"/>
        <end position="116"/>
    </location>
</feature>
<proteinExistence type="predicted"/>
<accession>A0A7M5WVF8</accession>
<dbReference type="AlphaFoldDB" id="A0A7M5WVF8"/>
<sequence>MPKEAKPDHIWREELAAYAISKKLKPGSHPRRESKWGKEKAKIDDCPAFQGAATDVFGRPIKCNCGYQHKKSYPKRMSASSTAPKLLSSPPVTLPNHFPTVNIQSQSPKQLSSTLLKRSFKHASPNSYPPFHKPKLTPVPEAV</sequence>
<evidence type="ECO:0000313" key="3">
    <source>
        <dbReference type="Proteomes" id="UP000594262"/>
    </source>
</evidence>
<dbReference type="Proteomes" id="UP000594262">
    <property type="component" value="Unplaced"/>
</dbReference>
<dbReference type="EnsemblMetazoa" id="CLYHEMT013725.1">
    <property type="protein sequence ID" value="CLYHEMP013725.1"/>
    <property type="gene ID" value="CLYHEMG013725"/>
</dbReference>
<feature type="region of interest" description="Disordered" evidence="1">
    <location>
        <begin position="74"/>
        <end position="143"/>
    </location>
</feature>
<name>A0A7M5WVF8_9CNID</name>
<keyword evidence="3" id="KW-1185">Reference proteome</keyword>
<feature type="region of interest" description="Disordered" evidence="1">
    <location>
        <begin position="22"/>
        <end position="41"/>
    </location>
</feature>
<dbReference type="OrthoDB" id="8962485at2759"/>
<organism evidence="2 3">
    <name type="scientific">Clytia hemisphaerica</name>
    <dbReference type="NCBI Taxonomy" id="252671"/>
    <lineage>
        <taxon>Eukaryota</taxon>
        <taxon>Metazoa</taxon>
        <taxon>Cnidaria</taxon>
        <taxon>Hydrozoa</taxon>
        <taxon>Hydroidolina</taxon>
        <taxon>Leptothecata</taxon>
        <taxon>Obeliida</taxon>
        <taxon>Clytiidae</taxon>
        <taxon>Clytia</taxon>
    </lineage>
</organism>
<reference evidence="2" key="1">
    <citation type="submission" date="2021-01" db="UniProtKB">
        <authorList>
            <consortium name="EnsemblMetazoa"/>
        </authorList>
    </citation>
    <scope>IDENTIFICATION</scope>
</reference>
<evidence type="ECO:0000313" key="2">
    <source>
        <dbReference type="EnsemblMetazoa" id="CLYHEMP013725.1"/>
    </source>
</evidence>
<protein>
    <submittedName>
        <fullName evidence="2">Uncharacterized protein</fullName>
    </submittedName>
</protein>
<feature type="compositionally biased region" description="Basic and acidic residues" evidence="1">
    <location>
        <begin position="30"/>
        <end position="41"/>
    </location>
</feature>